<dbReference type="InterPro" id="IPR014284">
    <property type="entry name" value="RNA_pol_sigma-70_dom"/>
</dbReference>
<dbReference type="Gene3D" id="1.10.1740.10">
    <property type="match status" value="1"/>
</dbReference>
<dbReference type="PANTHER" id="PTHR43133:SF63">
    <property type="entry name" value="RNA POLYMERASE SIGMA FACTOR FECI-RELATED"/>
    <property type="match status" value="1"/>
</dbReference>
<dbReference type="Pfam" id="PF08281">
    <property type="entry name" value="Sigma70_r4_2"/>
    <property type="match status" value="1"/>
</dbReference>
<evidence type="ECO:0000256" key="3">
    <source>
        <dbReference type="ARBA" id="ARBA00023082"/>
    </source>
</evidence>
<evidence type="ECO:0000256" key="4">
    <source>
        <dbReference type="ARBA" id="ARBA00023163"/>
    </source>
</evidence>
<dbReference type="Pfam" id="PF04542">
    <property type="entry name" value="Sigma70_r2"/>
    <property type="match status" value="1"/>
</dbReference>
<dbReference type="InterPro" id="IPR036388">
    <property type="entry name" value="WH-like_DNA-bd_sf"/>
</dbReference>
<dbReference type="EMBL" id="CP159925">
    <property type="protein sequence ID" value="XCO75741.1"/>
    <property type="molecule type" value="Genomic_DNA"/>
</dbReference>
<accession>A0AAU8MU14</accession>
<evidence type="ECO:0000256" key="2">
    <source>
        <dbReference type="ARBA" id="ARBA00023015"/>
    </source>
</evidence>
<evidence type="ECO:0000259" key="5">
    <source>
        <dbReference type="Pfam" id="PF04542"/>
    </source>
</evidence>
<comment type="similarity">
    <text evidence="1">Belongs to the sigma-70 factor family. ECF subfamily.</text>
</comment>
<dbReference type="SUPFAM" id="SSF88946">
    <property type="entry name" value="Sigma2 domain of RNA polymerase sigma factors"/>
    <property type="match status" value="1"/>
</dbReference>
<sequence length="253" mass="28120">MTAVAPARSTSCGEPDPVSRFTPIIQAGFAPGLAVPETADFVRPAQTAGLVSKHIPGTWTKVDVGQDSSAANQAASARADEDHFVAFLRDHREPLIAFLRKSAASLEDAQDIAQETMMRMLRYREQPPESLKILMYRIAINALNDRGRRQKTRHAPEHVSLDEDYHALPSQEPAHDQRVATEQELAVVRAAILQLPARSRQVYLLNRINGMSYTQIARHCGISVKAVEKNIGRALALLRTRMKESGYESWQES</sequence>
<dbReference type="InterPro" id="IPR039425">
    <property type="entry name" value="RNA_pol_sigma-70-like"/>
</dbReference>
<dbReference type="NCBIfam" id="TIGR02937">
    <property type="entry name" value="sigma70-ECF"/>
    <property type="match status" value="1"/>
</dbReference>
<keyword evidence="2" id="KW-0805">Transcription regulation</keyword>
<dbReference type="AlphaFoldDB" id="A0AAU8MU14"/>
<dbReference type="GO" id="GO:0003677">
    <property type="term" value="F:DNA binding"/>
    <property type="evidence" value="ECO:0007669"/>
    <property type="project" value="InterPro"/>
</dbReference>
<dbReference type="GO" id="GO:0016987">
    <property type="term" value="F:sigma factor activity"/>
    <property type="evidence" value="ECO:0007669"/>
    <property type="project" value="UniProtKB-KW"/>
</dbReference>
<reference evidence="7 9" key="1">
    <citation type="submission" date="2024-02" db="EMBL/GenBank/DDBJ databases">
        <title>Lysobacter Genome Sequencing and Mining.</title>
        <authorList>
            <person name="Bierman J."/>
            <person name="Walker M.C."/>
        </authorList>
    </citation>
    <scope>NUCLEOTIDE SEQUENCE [LARGE SCALE GENOMIC DNA]</scope>
    <source>
        <strain evidence="7 9">PB6250</strain>
    </source>
</reference>
<dbReference type="InterPro" id="IPR007627">
    <property type="entry name" value="RNA_pol_sigma70_r2"/>
</dbReference>
<feature type="domain" description="RNA polymerase sigma-70 region 2" evidence="5">
    <location>
        <begin position="89"/>
        <end position="151"/>
    </location>
</feature>
<dbReference type="RefSeq" id="WP_315851253.1">
    <property type="nucleotide sequence ID" value="NZ_CP159925.1"/>
</dbReference>
<dbReference type="InterPro" id="IPR013324">
    <property type="entry name" value="RNA_pol_sigma_r3/r4-like"/>
</dbReference>
<keyword evidence="3" id="KW-0731">Sigma factor</keyword>
<organism evidence="8">
    <name type="scientific">Lysobacter firmicutimachus</name>
    <dbReference type="NCBI Taxonomy" id="1792846"/>
    <lineage>
        <taxon>Bacteria</taxon>
        <taxon>Pseudomonadati</taxon>
        <taxon>Pseudomonadota</taxon>
        <taxon>Gammaproteobacteria</taxon>
        <taxon>Lysobacterales</taxon>
        <taxon>Lysobacteraceae</taxon>
        <taxon>Lysobacter</taxon>
    </lineage>
</organism>
<dbReference type="EMBL" id="JBANDL010000002">
    <property type="protein sequence ID" value="MEI2456748.1"/>
    <property type="molecule type" value="Genomic_DNA"/>
</dbReference>
<dbReference type="Proteomes" id="UP001387215">
    <property type="component" value="Unassembled WGS sequence"/>
</dbReference>
<evidence type="ECO:0000259" key="6">
    <source>
        <dbReference type="Pfam" id="PF08281"/>
    </source>
</evidence>
<keyword evidence="9" id="KW-1185">Reference proteome</keyword>
<dbReference type="InterPro" id="IPR013249">
    <property type="entry name" value="RNA_pol_sigma70_r4_t2"/>
</dbReference>
<reference evidence="8" key="2">
    <citation type="submission" date="2024-06" db="EMBL/GenBank/DDBJ databases">
        <authorList>
            <person name="Li S."/>
        </authorList>
    </citation>
    <scope>NUCLEOTIDE SEQUENCE</scope>
    <source>
        <strain evidence="8">SR10</strain>
    </source>
</reference>
<evidence type="ECO:0000313" key="9">
    <source>
        <dbReference type="Proteomes" id="UP001387215"/>
    </source>
</evidence>
<dbReference type="Gene3D" id="1.10.10.10">
    <property type="entry name" value="Winged helix-like DNA-binding domain superfamily/Winged helix DNA-binding domain"/>
    <property type="match status" value="1"/>
</dbReference>
<feature type="domain" description="RNA polymerase sigma factor 70 region 4 type 2" evidence="6">
    <location>
        <begin position="188"/>
        <end position="238"/>
    </location>
</feature>
<evidence type="ECO:0000256" key="1">
    <source>
        <dbReference type="ARBA" id="ARBA00010641"/>
    </source>
</evidence>
<evidence type="ECO:0000313" key="8">
    <source>
        <dbReference type="EMBL" id="XCO75741.1"/>
    </source>
</evidence>
<dbReference type="InterPro" id="IPR013325">
    <property type="entry name" value="RNA_pol_sigma_r2"/>
</dbReference>
<keyword evidence="4" id="KW-0804">Transcription</keyword>
<evidence type="ECO:0000313" key="7">
    <source>
        <dbReference type="EMBL" id="MEI2456748.1"/>
    </source>
</evidence>
<proteinExistence type="inferred from homology"/>
<protein>
    <submittedName>
        <fullName evidence="8">RNA polymerase sigma factor</fullName>
    </submittedName>
</protein>
<dbReference type="SUPFAM" id="SSF88659">
    <property type="entry name" value="Sigma3 and sigma4 domains of RNA polymerase sigma factors"/>
    <property type="match status" value="1"/>
</dbReference>
<gene>
    <name evidence="8" type="ORF">ABU614_02825</name>
    <name evidence="7" type="ORF">V2J18_19000</name>
</gene>
<name>A0AAU8MU14_9GAMM</name>
<dbReference type="GO" id="GO:0006352">
    <property type="term" value="P:DNA-templated transcription initiation"/>
    <property type="evidence" value="ECO:0007669"/>
    <property type="project" value="InterPro"/>
</dbReference>
<dbReference type="CDD" id="cd06171">
    <property type="entry name" value="Sigma70_r4"/>
    <property type="match status" value="1"/>
</dbReference>
<dbReference type="PANTHER" id="PTHR43133">
    <property type="entry name" value="RNA POLYMERASE ECF-TYPE SIGMA FACTO"/>
    <property type="match status" value="1"/>
</dbReference>